<feature type="compositionally biased region" description="Low complexity" evidence="9">
    <location>
        <begin position="30"/>
        <end position="45"/>
    </location>
</feature>
<dbReference type="Proteomes" id="UP001208853">
    <property type="component" value="Unassembled WGS sequence"/>
</dbReference>
<dbReference type="EMBL" id="JAPAIK010000085">
    <property type="protein sequence ID" value="MCW1073092.1"/>
    <property type="molecule type" value="Genomic_DNA"/>
</dbReference>
<comment type="subunit">
    <text evidence="4">The complex is composed of two ATP-binding proteins (PstB), two transmembrane proteins (PstC and PstA) and a solute-binding protein (PstS).</text>
</comment>
<evidence type="ECO:0000256" key="3">
    <source>
        <dbReference type="ARBA" id="ARBA00008725"/>
    </source>
</evidence>
<evidence type="ECO:0000313" key="14">
    <source>
        <dbReference type="Proteomes" id="UP001208853"/>
    </source>
</evidence>
<dbReference type="GO" id="GO:0005886">
    <property type="term" value="C:plasma membrane"/>
    <property type="evidence" value="ECO:0007669"/>
    <property type="project" value="UniProtKB-SubCell"/>
</dbReference>
<dbReference type="PANTHER" id="PTHR30570">
    <property type="entry name" value="PERIPLASMIC PHOSPHATE BINDING COMPONENT OF PHOSPHATE ABC TRANSPORTER"/>
    <property type="match status" value="1"/>
</dbReference>
<dbReference type="InterPro" id="IPR050811">
    <property type="entry name" value="Phosphate_ABC_transporter"/>
</dbReference>
<organism evidence="13 14">
    <name type="scientific">Streptococcus anginosus</name>
    <dbReference type="NCBI Taxonomy" id="1328"/>
    <lineage>
        <taxon>Bacteria</taxon>
        <taxon>Bacillati</taxon>
        <taxon>Bacillota</taxon>
        <taxon>Bacilli</taxon>
        <taxon>Lactobacillales</taxon>
        <taxon>Streptococcaceae</taxon>
        <taxon>Streptococcus</taxon>
        <taxon>Streptococcus anginosus group</taxon>
    </lineage>
</organism>
<keyword evidence="15" id="KW-1185">Reference proteome</keyword>
<dbReference type="InterPro" id="IPR024370">
    <property type="entry name" value="PBP_domain"/>
</dbReference>
<name>A0AAW5TP84_STRAP</name>
<dbReference type="AlphaFoldDB" id="A0AAW5TP84"/>
<dbReference type="Pfam" id="PF12849">
    <property type="entry name" value="PBP_like_2"/>
    <property type="match status" value="2"/>
</dbReference>
<proteinExistence type="inferred from homology"/>
<evidence type="ECO:0000256" key="7">
    <source>
        <dbReference type="ARBA" id="ARBA00023139"/>
    </source>
</evidence>
<evidence type="ECO:0000313" key="12">
    <source>
        <dbReference type="EMBL" id="MCW1042950.1"/>
    </source>
</evidence>
<evidence type="ECO:0000256" key="6">
    <source>
        <dbReference type="ARBA" id="ARBA00022729"/>
    </source>
</evidence>
<comment type="subcellular location">
    <subcellularLocation>
        <location evidence="2">Cell membrane</location>
        <topology evidence="2">Lipid-anchor</topology>
    </subcellularLocation>
</comment>
<dbReference type="GO" id="GO:0006817">
    <property type="term" value="P:phosphate ion transport"/>
    <property type="evidence" value="ECO:0007669"/>
    <property type="project" value="UniProtKB-KW"/>
</dbReference>
<evidence type="ECO:0000256" key="10">
    <source>
        <dbReference type="SAM" id="SignalP"/>
    </source>
</evidence>
<feature type="domain" description="PBP" evidence="11">
    <location>
        <begin position="184"/>
        <end position="293"/>
    </location>
</feature>
<keyword evidence="5" id="KW-0592">Phosphate transport</keyword>
<protein>
    <submittedName>
        <fullName evidence="13">Extracellular solute-binding protein</fullName>
    </submittedName>
</protein>
<comment type="caution">
    <text evidence="13">The sequence shown here is derived from an EMBL/GenBank/DDBJ whole genome shotgun (WGS) entry which is preliminary data.</text>
</comment>
<comment type="similarity">
    <text evidence="3">Belongs to the PstS family.</text>
</comment>
<evidence type="ECO:0000256" key="9">
    <source>
        <dbReference type="SAM" id="MobiDB-lite"/>
    </source>
</evidence>
<accession>A0AAW5TP84</accession>
<dbReference type="Proteomes" id="UP001526076">
    <property type="component" value="Unassembled WGS sequence"/>
</dbReference>
<comment type="function">
    <text evidence="1">Part of the ABC transporter complex PstSACB involved in phosphate import.</text>
</comment>
<evidence type="ECO:0000256" key="4">
    <source>
        <dbReference type="ARBA" id="ARBA00011529"/>
    </source>
</evidence>
<keyword evidence="5" id="KW-0813">Transport</keyword>
<evidence type="ECO:0000313" key="13">
    <source>
        <dbReference type="EMBL" id="MCW1073092.1"/>
    </source>
</evidence>
<evidence type="ECO:0000256" key="5">
    <source>
        <dbReference type="ARBA" id="ARBA00022592"/>
    </source>
</evidence>
<evidence type="ECO:0000259" key="11">
    <source>
        <dbReference type="Pfam" id="PF12849"/>
    </source>
</evidence>
<dbReference type="Gene3D" id="3.40.190.10">
    <property type="entry name" value="Periplasmic binding protein-like II"/>
    <property type="match status" value="2"/>
</dbReference>
<evidence type="ECO:0000313" key="15">
    <source>
        <dbReference type="Proteomes" id="UP001526076"/>
    </source>
</evidence>
<feature type="domain" description="PBP" evidence="11">
    <location>
        <begin position="37"/>
        <end position="158"/>
    </location>
</feature>
<keyword evidence="6 10" id="KW-0732">Signal</keyword>
<evidence type="ECO:0000256" key="2">
    <source>
        <dbReference type="ARBA" id="ARBA00004193"/>
    </source>
</evidence>
<feature type="region of interest" description="Disordered" evidence="9">
    <location>
        <begin position="30"/>
        <end position="49"/>
    </location>
</feature>
<feature type="chain" id="PRO_5043857172" evidence="10">
    <location>
        <begin position="23"/>
        <end position="297"/>
    </location>
</feature>
<dbReference type="SUPFAM" id="SSF53850">
    <property type="entry name" value="Periplasmic binding protein-like II"/>
    <property type="match status" value="2"/>
</dbReference>
<keyword evidence="7" id="KW-0564">Palmitate</keyword>
<dbReference type="PROSITE" id="PS51257">
    <property type="entry name" value="PROKAR_LIPOPROTEIN"/>
    <property type="match status" value="1"/>
</dbReference>
<dbReference type="RefSeq" id="WP_024052988.1">
    <property type="nucleotide sequence ID" value="NZ_CP118029.1"/>
</dbReference>
<feature type="signal peptide" evidence="10">
    <location>
        <begin position="1"/>
        <end position="22"/>
    </location>
</feature>
<reference evidence="13 15" key="1">
    <citation type="submission" date="2022-10" db="EMBL/GenBank/DDBJ databases">
        <title>Comparative genomic study of S. anginosus.</title>
        <authorList>
            <person name="Prasad A."/>
            <person name="Ene A."/>
            <person name="Jablonska S."/>
            <person name="Du J."/>
            <person name="Wolfe A.J."/>
            <person name="Putonti C."/>
        </authorList>
    </citation>
    <scope>NUCLEOTIDE SEQUENCE</scope>
    <source>
        <strain evidence="13">UMB6888</strain>
        <strain evidence="12 15">UMB9231</strain>
    </source>
</reference>
<sequence length="297" mass="30759">MKKCKLFSVLALAGLTALVGLSACGKSNGGSSSASSSASGNISVVSREDGSGTRGAFVELFGVQEEQNGEKVDLTTDKAIVTNSTSVMLTTVAGDKSAIGYASLGSLDDTVKVLKIDGTEASVANIKSGSYKISRPFNIVTKDKISEAAQDFINFILSSGGQAVVEENGYIPLDDTKAYKSSVDSGKIVVSGSSSVTPVMEKLKEAYSKVNSKVEVEIQQSDSSTGITNAIEGTADIGMASRDLKDEETSKGVSSTVIAMDGIAVIVNKDNKVDGLTSEQVKTIFTGKTTSWDGLSD</sequence>
<evidence type="ECO:0000256" key="1">
    <source>
        <dbReference type="ARBA" id="ARBA00002841"/>
    </source>
</evidence>
<dbReference type="PANTHER" id="PTHR30570:SF1">
    <property type="entry name" value="PHOSPHATE-BINDING PROTEIN PSTS"/>
    <property type="match status" value="1"/>
</dbReference>
<dbReference type="EMBL" id="JAPAHU010000029">
    <property type="protein sequence ID" value="MCW1042950.1"/>
    <property type="molecule type" value="Genomic_DNA"/>
</dbReference>
<gene>
    <name evidence="12" type="ORF">OJ597_11160</name>
    <name evidence="13" type="ORF">OJ930_08785</name>
</gene>
<keyword evidence="8" id="KW-0449">Lipoprotein</keyword>
<evidence type="ECO:0000256" key="8">
    <source>
        <dbReference type="ARBA" id="ARBA00023288"/>
    </source>
</evidence>